<dbReference type="WBParaSite" id="nRc.2.0.1.t17576-RA">
    <property type="protein sequence ID" value="nRc.2.0.1.t17576-RA"/>
    <property type="gene ID" value="nRc.2.0.1.g17576"/>
</dbReference>
<keyword evidence="1" id="KW-1185">Reference proteome</keyword>
<accession>A0A915IUS3</accession>
<evidence type="ECO:0000313" key="2">
    <source>
        <dbReference type="WBParaSite" id="nRc.2.0.1.t17576-RA"/>
    </source>
</evidence>
<proteinExistence type="predicted"/>
<protein>
    <submittedName>
        <fullName evidence="2">Uncharacterized protein</fullName>
    </submittedName>
</protein>
<dbReference type="Proteomes" id="UP000887565">
    <property type="component" value="Unplaced"/>
</dbReference>
<dbReference type="AlphaFoldDB" id="A0A915IUS3"/>
<name>A0A915IUS3_ROMCU</name>
<sequence>MKRSKNVESVNFVYRQFKANNFSYIGSIVTREQCDDVFNQLTSKKISLKSTMFDKFRRNSKNH</sequence>
<organism evidence="1 2">
    <name type="scientific">Romanomermis culicivorax</name>
    <name type="common">Nematode worm</name>
    <dbReference type="NCBI Taxonomy" id="13658"/>
    <lineage>
        <taxon>Eukaryota</taxon>
        <taxon>Metazoa</taxon>
        <taxon>Ecdysozoa</taxon>
        <taxon>Nematoda</taxon>
        <taxon>Enoplea</taxon>
        <taxon>Dorylaimia</taxon>
        <taxon>Mermithida</taxon>
        <taxon>Mermithoidea</taxon>
        <taxon>Mermithidae</taxon>
        <taxon>Romanomermis</taxon>
    </lineage>
</organism>
<evidence type="ECO:0000313" key="1">
    <source>
        <dbReference type="Proteomes" id="UP000887565"/>
    </source>
</evidence>
<reference evidence="2" key="1">
    <citation type="submission" date="2022-11" db="UniProtKB">
        <authorList>
            <consortium name="WormBaseParasite"/>
        </authorList>
    </citation>
    <scope>IDENTIFICATION</scope>
</reference>